<gene>
    <name evidence="1" type="ORF">BU25DRAFT_334111</name>
</gene>
<evidence type="ECO:0000313" key="1">
    <source>
        <dbReference type="EMBL" id="KAF2631167.1"/>
    </source>
</evidence>
<accession>A0ACB6SCC8</accession>
<keyword evidence="2" id="KW-1185">Reference proteome</keyword>
<reference evidence="1" key="1">
    <citation type="journal article" date="2020" name="Stud. Mycol.">
        <title>101 Dothideomycetes genomes: a test case for predicting lifestyles and emergence of pathogens.</title>
        <authorList>
            <person name="Haridas S."/>
            <person name="Albert R."/>
            <person name="Binder M."/>
            <person name="Bloem J."/>
            <person name="Labutti K."/>
            <person name="Salamov A."/>
            <person name="Andreopoulos B."/>
            <person name="Baker S."/>
            <person name="Barry K."/>
            <person name="Bills G."/>
            <person name="Bluhm B."/>
            <person name="Cannon C."/>
            <person name="Castanera R."/>
            <person name="Culley D."/>
            <person name="Daum C."/>
            <person name="Ezra D."/>
            <person name="Gonzalez J."/>
            <person name="Henrissat B."/>
            <person name="Kuo A."/>
            <person name="Liang C."/>
            <person name="Lipzen A."/>
            <person name="Lutzoni F."/>
            <person name="Magnuson J."/>
            <person name="Mondo S."/>
            <person name="Nolan M."/>
            <person name="Ohm R."/>
            <person name="Pangilinan J."/>
            <person name="Park H.-J."/>
            <person name="Ramirez L."/>
            <person name="Alfaro M."/>
            <person name="Sun H."/>
            <person name="Tritt A."/>
            <person name="Yoshinaga Y."/>
            <person name="Zwiers L.-H."/>
            <person name="Turgeon B."/>
            <person name="Goodwin S."/>
            <person name="Spatafora J."/>
            <person name="Crous P."/>
            <person name="Grigoriev I."/>
        </authorList>
    </citation>
    <scope>NUCLEOTIDE SEQUENCE</scope>
    <source>
        <strain evidence="1">CBS 525.71</strain>
    </source>
</reference>
<protein>
    <submittedName>
        <fullName evidence="1">Uncharacterized protein</fullName>
    </submittedName>
</protein>
<name>A0ACB6SCC8_9PLEO</name>
<evidence type="ECO:0000313" key="2">
    <source>
        <dbReference type="Proteomes" id="UP000799754"/>
    </source>
</evidence>
<proteinExistence type="predicted"/>
<comment type="caution">
    <text evidence="1">The sequence shown here is derived from an EMBL/GenBank/DDBJ whole genome shotgun (WGS) entry which is preliminary data.</text>
</comment>
<sequence>MSVTQAIQIFSISTALFTSGGIAALSAFDIPLMRSQPASRSLPMLRWLFSRGSHTAPTGIILSSTGFAYLAYAALPASARTLSSVLPHVVKGKPGLFLAASVLSFSTAMFTSVFMIPTNFDLIKRNEDLGGSHSADSISYRQSINAKPRTAEESVNGEYDISQWSDLSDPQEKTRREPTNEEEEQVRGLLTKFEKLNYVRALLMGAGGVVGLIGSLA</sequence>
<dbReference type="Proteomes" id="UP000799754">
    <property type="component" value="Unassembled WGS sequence"/>
</dbReference>
<dbReference type="EMBL" id="MU006705">
    <property type="protein sequence ID" value="KAF2631167.1"/>
    <property type="molecule type" value="Genomic_DNA"/>
</dbReference>
<organism evidence="1 2">
    <name type="scientific">Macroventuria anomochaeta</name>
    <dbReference type="NCBI Taxonomy" id="301207"/>
    <lineage>
        <taxon>Eukaryota</taxon>
        <taxon>Fungi</taxon>
        <taxon>Dikarya</taxon>
        <taxon>Ascomycota</taxon>
        <taxon>Pezizomycotina</taxon>
        <taxon>Dothideomycetes</taxon>
        <taxon>Pleosporomycetidae</taxon>
        <taxon>Pleosporales</taxon>
        <taxon>Pleosporineae</taxon>
        <taxon>Didymellaceae</taxon>
        <taxon>Macroventuria</taxon>
    </lineage>
</organism>